<accession>A0A7J6I6Q0</accession>
<keyword evidence="3" id="KW-0808">Transferase</keyword>
<evidence type="ECO:0000256" key="1">
    <source>
        <dbReference type="ARBA" id="ARBA00022490"/>
    </source>
</evidence>
<reference evidence="4 5" key="1">
    <citation type="journal article" date="2020" name="bioRxiv">
        <title>Sequence and annotation of 42 cannabis genomes reveals extensive copy number variation in cannabinoid synthesis and pathogen resistance genes.</title>
        <authorList>
            <person name="Mckernan K.J."/>
            <person name="Helbert Y."/>
            <person name="Kane L.T."/>
            <person name="Ebling H."/>
            <person name="Zhang L."/>
            <person name="Liu B."/>
            <person name="Eaton Z."/>
            <person name="Mclaughlin S."/>
            <person name="Kingan S."/>
            <person name="Baybayan P."/>
            <person name="Concepcion G."/>
            <person name="Jordan M."/>
            <person name="Riva A."/>
            <person name="Barbazuk W."/>
            <person name="Harkins T."/>
        </authorList>
    </citation>
    <scope>NUCLEOTIDE SEQUENCE [LARGE SCALE GENOMIC DNA]</scope>
    <source>
        <strain evidence="5">cv. Jamaican Lion 4</strain>
        <tissue evidence="4">Leaf</tissue>
    </source>
</reference>
<evidence type="ECO:0000256" key="3">
    <source>
        <dbReference type="ARBA" id="ARBA00022679"/>
    </source>
</evidence>
<dbReference type="InterPro" id="IPR003682">
    <property type="entry name" value="rRNA_ssu_MeTfrase_G"/>
</dbReference>
<keyword evidence="2" id="KW-0698">rRNA processing</keyword>
<gene>
    <name evidence="4" type="ORF">G4B88_028004</name>
</gene>
<evidence type="ECO:0000256" key="2">
    <source>
        <dbReference type="ARBA" id="ARBA00022552"/>
    </source>
</evidence>
<evidence type="ECO:0008006" key="6">
    <source>
        <dbReference type="Google" id="ProtNLM"/>
    </source>
</evidence>
<dbReference type="Pfam" id="PF02527">
    <property type="entry name" value="GidB"/>
    <property type="match status" value="2"/>
</dbReference>
<dbReference type="CDD" id="cd02440">
    <property type="entry name" value="AdoMet_MTases"/>
    <property type="match status" value="1"/>
</dbReference>
<sequence>MLVRQSVVPLSLGTFFKHLPILRPTTFSPRTLKRRTLSTSTILSSSYFETLTPTQKDQIHLYVDVLLQWNQKMNLTAIKEVNEVMERHVEDSLAVVPPIRNSYISHCSSSCNKLNLVDVGSGAGLPGVVLAIACPGWEVTLMESMKKRCVFLEHVVGQIGLSNVQVVRGRAEDPCLSCIPTTFEDQETIEIVKVSRRDLNLRSFELPTPLSFDLGQNLLFREQFDVAVARAVAEMRILAEYCLPLVRVGGLFVAAKGHNPEAEVMNAERAIGTMGASILQVCSVESQSPHGQRTAVVCLKARPTPRKYPRDPGTPAKVPL</sequence>
<dbReference type="GO" id="GO:0005829">
    <property type="term" value="C:cytosol"/>
    <property type="evidence" value="ECO:0007669"/>
    <property type="project" value="TreeGrafter"/>
</dbReference>
<dbReference type="Proteomes" id="UP000583929">
    <property type="component" value="Unassembled WGS sequence"/>
</dbReference>
<organism evidence="4 5">
    <name type="scientific">Cannabis sativa</name>
    <name type="common">Hemp</name>
    <name type="synonym">Marijuana</name>
    <dbReference type="NCBI Taxonomy" id="3483"/>
    <lineage>
        <taxon>Eukaryota</taxon>
        <taxon>Viridiplantae</taxon>
        <taxon>Streptophyta</taxon>
        <taxon>Embryophyta</taxon>
        <taxon>Tracheophyta</taxon>
        <taxon>Spermatophyta</taxon>
        <taxon>Magnoliopsida</taxon>
        <taxon>eudicotyledons</taxon>
        <taxon>Gunneridae</taxon>
        <taxon>Pentapetalae</taxon>
        <taxon>rosids</taxon>
        <taxon>fabids</taxon>
        <taxon>Rosales</taxon>
        <taxon>Cannabaceae</taxon>
        <taxon>Cannabis</taxon>
    </lineage>
</organism>
<dbReference type="AlphaFoldDB" id="A0A7J6I6Q0"/>
<name>A0A7J6I6Q0_CANSA</name>
<comment type="caution">
    <text evidence="4">The sequence shown here is derived from an EMBL/GenBank/DDBJ whole genome shotgun (WGS) entry which is preliminary data.</text>
</comment>
<dbReference type="InterPro" id="IPR029063">
    <property type="entry name" value="SAM-dependent_MTases_sf"/>
</dbReference>
<dbReference type="PANTHER" id="PTHR31760:SF0">
    <property type="entry name" value="S-ADENOSYL-L-METHIONINE-DEPENDENT METHYLTRANSFERASES SUPERFAMILY PROTEIN"/>
    <property type="match status" value="1"/>
</dbReference>
<proteinExistence type="inferred from homology"/>
<dbReference type="SUPFAM" id="SSF53335">
    <property type="entry name" value="S-adenosyl-L-methionine-dependent methyltransferases"/>
    <property type="match status" value="1"/>
</dbReference>
<protein>
    <recommendedName>
        <fullName evidence="6">Ribosomal RNA small subunit methyltransferase G</fullName>
    </recommendedName>
</protein>
<dbReference type="Gene3D" id="3.40.50.150">
    <property type="entry name" value="Vaccinia Virus protein VP39"/>
    <property type="match status" value="1"/>
</dbReference>
<evidence type="ECO:0000313" key="4">
    <source>
        <dbReference type="EMBL" id="KAF4403233.1"/>
    </source>
</evidence>
<dbReference type="PANTHER" id="PTHR31760">
    <property type="entry name" value="S-ADENOSYL-L-METHIONINE-DEPENDENT METHYLTRANSFERASES SUPERFAMILY PROTEIN"/>
    <property type="match status" value="1"/>
</dbReference>
<evidence type="ECO:0000313" key="5">
    <source>
        <dbReference type="Proteomes" id="UP000583929"/>
    </source>
</evidence>
<dbReference type="HAMAP" id="MF_00074">
    <property type="entry name" value="16SrRNA_methyltr_G"/>
    <property type="match status" value="1"/>
</dbReference>
<keyword evidence="1" id="KW-0963">Cytoplasm</keyword>
<dbReference type="EMBL" id="JAATIQ010000005">
    <property type="protein sequence ID" value="KAF4403233.1"/>
    <property type="molecule type" value="Genomic_DNA"/>
</dbReference>
<dbReference type="NCBIfam" id="TIGR00138">
    <property type="entry name" value="rsmG_gidB"/>
    <property type="match status" value="1"/>
</dbReference>
<keyword evidence="5" id="KW-1185">Reference proteome</keyword>
<dbReference type="GO" id="GO:0070043">
    <property type="term" value="F:rRNA (guanine-N7-)-methyltransferase activity"/>
    <property type="evidence" value="ECO:0007669"/>
    <property type="project" value="TreeGrafter"/>
</dbReference>